<reference evidence="1 2" key="1">
    <citation type="submission" date="2024-09" db="EMBL/GenBank/DDBJ databases">
        <authorList>
            <person name="Sun Q."/>
            <person name="Mori K."/>
        </authorList>
    </citation>
    <scope>NUCLEOTIDE SEQUENCE [LARGE SCALE GENOMIC DNA]</scope>
    <source>
        <strain evidence="1 2">CGMCC 1.9126</strain>
    </source>
</reference>
<dbReference type="RefSeq" id="WP_377057430.1">
    <property type="nucleotide sequence ID" value="NZ_JBHLUU010000005.1"/>
</dbReference>
<proteinExistence type="predicted"/>
<comment type="caution">
    <text evidence="1">The sequence shown here is derived from an EMBL/GenBank/DDBJ whole genome shotgun (WGS) entry which is preliminary data.</text>
</comment>
<accession>A0ABV6KKM4</accession>
<protein>
    <submittedName>
        <fullName evidence="1">Uncharacterized protein</fullName>
    </submittedName>
</protein>
<dbReference type="EMBL" id="JBHLUU010000005">
    <property type="protein sequence ID" value="MFC0473876.1"/>
    <property type="molecule type" value="Genomic_DNA"/>
</dbReference>
<name>A0ABV6KKM4_9BACI</name>
<evidence type="ECO:0000313" key="1">
    <source>
        <dbReference type="EMBL" id="MFC0473876.1"/>
    </source>
</evidence>
<evidence type="ECO:0000313" key="2">
    <source>
        <dbReference type="Proteomes" id="UP001589738"/>
    </source>
</evidence>
<sequence>MMMKNEDAITLARMIIELDLLRDEIWESLTSEAGDKAYEILRNVQNS</sequence>
<gene>
    <name evidence="1" type="ORF">ACFFHF_00765</name>
</gene>
<keyword evidence="2" id="KW-1185">Reference proteome</keyword>
<dbReference type="Proteomes" id="UP001589738">
    <property type="component" value="Unassembled WGS sequence"/>
</dbReference>
<organism evidence="1 2">
    <name type="scientific">Robertmurraya beringensis</name>
    <dbReference type="NCBI Taxonomy" id="641660"/>
    <lineage>
        <taxon>Bacteria</taxon>
        <taxon>Bacillati</taxon>
        <taxon>Bacillota</taxon>
        <taxon>Bacilli</taxon>
        <taxon>Bacillales</taxon>
        <taxon>Bacillaceae</taxon>
        <taxon>Robertmurraya</taxon>
    </lineage>
</organism>